<gene>
    <name evidence="2" type="ORF">CHC_T00007890001</name>
</gene>
<dbReference type="EMBL" id="HG001469">
    <property type="protein sequence ID" value="CDF32310.1"/>
    <property type="molecule type" value="Genomic_DNA"/>
</dbReference>
<feature type="compositionally biased region" description="Low complexity" evidence="1">
    <location>
        <begin position="101"/>
        <end position="121"/>
    </location>
</feature>
<sequence>MPWPTPYILYSTILLLLETFPFLTPLPLRRSVFISPSSTRDSTVSLLCARPSDALCFSRARSPPRSPPRSPAPSRPPPPASCVSSSPCRPAPPRTHPRPSSPRSARVPSPSSSSPFRCRASTAAPAVAQ</sequence>
<proteinExistence type="predicted"/>
<reference evidence="3" key="1">
    <citation type="journal article" date="2013" name="Proc. Natl. Acad. Sci. U.S.A.">
        <title>Genome structure and metabolic features in the red seaweed Chondrus crispus shed light on evolution of the Archaeplastida.</title>
        <authorList>
            <person name="Collen J."/>
            <person name="Porcel B."/>
            <person name="Carre W."/>
            <person name="Ball S.G."/>
            <person name="Chaparro C."/>
            <person name="Tonon T."/>
            <person name="Barbeyron T."/>
            <person name="Michel G."/>
            <person name="Noel B."/>
            <person name="Valentin K."/>
            <person name="Elias M."/>
            <person name="Artiguenave F."/>
            <person name="Arun A."/>
            <person name="Aury J.M."/>
            <person name="Barbosa-Neto J.F."/>
            <person name="Bothwell J.H."/>
            <person name="Bouget F.Y."/>
            <person name="Brillet L."/>
            <person name="Cabello-Hurtado F."/>
            <person name="Capella-Gutierrez S."/>
            <person name="Charrier B."/>
            <person name="Cladiere L."/>
            <person name="Cock J.M."/>
            <person name="Coelho S.M."/>
            <person name="Colleoni C."/>
            <person name="Czjzek M."/>
            <person name="Da Silva C."/>
            <person name="Delage L."/>
            <person name="Denoeud F."/>
            <person name="Deschamps P."/>
            <person name="Dittami S.M."/>
            <person name="Gabaldon T."/>
            <person name="Gachon C.M."/>
            <person name="Groisillier A."/>
            <person name="Herve C."/>
            <person name="Jabbari K."/>
            <person name="Katinka M."/>
            <person name="Kloareg B."/>
            <person name="Kowalczyk N."/>
            <person name="Labadie K."/>
            <person name="Leblanc C."/>
            <person name="Lopez P.J."/>
            <person name="McLachlan D.H."/>
            <person name="Meslet-Cladiere L."/>
            <person name="Moustafa A."/>
            <person name="Nehr Z."/>
            <person name="Nyvall Collen P."/>
            <person name="Panaud O."/>
            <person name="Partensky F."/>
            <person name="Poulain J."/>
            <person name="Rensing S.A."/>
            <person name="Rousvoal S."/>
            <person name="Samson G."/>
            <person name="Symeonidi A."/>
            <person name="Weissenbach J."/>
            <person name="Zambounis A."/>
            <person name="Wincker P."/>
            <person name="Boyen C."/>
        </authorList>
    </citation>
    <scope>NUCLEOTIDE SEQUENCE [LARGE SCALE GENOMIC DNA]</scope>
    <source>
        <strain evidence="3">cv. Stackhouse</strain>
    </source>
</reference>
<organism evidence="2 3">
    <name type="scientific">Chondrus crispus</name>
    <name type="common">Carrageen Irish moss</name>
    <name type="synonym">Polymorpha crispa</name>
    <dbReference type="NCBI Taxonomy" id="2769"/>
    <lineage>
        <taxon>Eukaryota</taxon>
        <taxon>Rhodophyta</taxon>
        <taxon>Florideophyceae</taxon>
        <taxon>Rhodymeniophycidae</taxon>
        <taxon>Gigartinales</taxon>
        <taxon>Gigartinaceae</taxon>
        <taxon>Chondrus</taxon>
    </lineage>
</organism>
<dbReference type="GeneID" id="17319686"/>
<dbReference type="Proteomes" id="UP000012073">
    <property type="component" value="Unassembled WGS sequence"/>
</dbReference>
<feature type="compositionally biased region" description="Pro residues" evidence="1">
    <location>
        <begin position="64"/>
        <end position="80"/>
    </location>
</feature>
<dbReference type="Gramene" id="CDF32310">
    <property type="protein sequence ID" value="CDF32310"/>
    <property type="gene ID" value="CHC_T00007890001"/>
</dbReference>
<accession>R7Q4B1</accession>
<dbReference type="KEGG" id="ccp:CHC_T00007890001"/>
<name>R7Q4B1_CHOCR</name>
<keyword evidence="3" id="KW-1185">Reference proteome</keyword>
<protein>
    <submittedName>
        <fullName evidence="2">Uncharacterized protein</fullName>
    </submittedName>
</protein>
<evidence type="ECO:0000256" key="1">
    <source>
        <dbReference type="SAM" id="MobiDB-lite"/>
    </source>
</evidence>
<dbReference type="AlphaFoldDB" id="R7Q4B1"/>
<dbReference type="RefSeq" id="XP_005711975.1">
    <property type="nucleotide sequence ID" value="XM_005711918.1"/>
</dbReference>
<feature type="region of interest" description="Disordered" evidence="1">
    <location>
        <begin position="57"/>
        <end position="129"/>
    </location>
</feature>
<evidence type="ECO:0000313" key="3">
    <source>
        <dbReference type="Proteomes" id="UP000012073"/>
    </source>
</evidence>
<evidence type="ECO:0000313" key="2">
    <source>
        <dbReference type="EMBL" id="CDF32310.1"/>
    </source>
</evidence>